<dbReference type="GO" id="GO:0004252">
    <property type="term" value="F:serine-type endopeptidase activity"/>
    <property type="evidence" value="ECO:0007669"/>
    <property type="project" value="UniProtKB-UniRule"/>
</dbReference>
<proteinExistence type="inferred from homology"/>
<evidence type="ECO:0000256" key="7">
    <source>
        <dbReference type="ARBA" id="ARBA00022825"/>
    </source>
</evidence>
<dbReference type="PROSITE" id="PS00134">
    <property type="entry name" value="TRYPSIN_HIS"/>
    <property type="match status" value="1"/>
</dbReference>
<dbReference type="AlphaFoldDB" id="A0AAG5CUC6"/>
<evidence type="ECO:0000313" key="16">
    <source>
        <dbReference type="EnsemblMetazoa" id="ENSAATROPP002114"/>
    </source>
</evidence>
<dbReference type="SMART" id="SM00020">
    <property type="entry name" value="Tryp_SPc"/>
    <property type="match status" value="1"/>
</dbReference>
<name>A0AAG5CUC6_ANOAO</name>
<dbReference type="PROSITE" id="PS51257">
    <property type="entry name" value="PROKAR_LIPOPROTEIN"/>
    <property type="match status" value="1"/>
</dbReference>
<comment type="domain">
    <text evidence="13">The clip domain consists of 35-55 residues which are 'knitted' together usually by 3 conserved disulfide bonds forming a clip-like compact structure.</text>
</comment>
<dbReference type="Proteomes" id="UP000075880">
    <property type="component" value="Unassembled WGS sequence"/>
</dbReference>
<dbReference type="GO" id="GO:0006508">
    <property type="term" value="P:proteolysis"/>
    <property type="evidence" value="ECO:0007669"/>
    <property type="project" value="UniProtKB-KW"/>
</dbReference>
<evidence type="ECO:0000256" key="4">
    <source>
        <dbReference type="ARBA" id="ARBA00022670"/>
    </source>
</evidence>
<dbReference type="InterPro" id="IPR038565">
    <property type="entry name" value="CLIP_sf"/>
</dbReference>
<dbReference type="FunFam" id="2.40.10.10:FF:000028">
    <property type="entry name" value="Serine protease easter"/>
    <property type="match status" value="1"/>
</dbReference>
<keyword evidence="2 13" id="KW-0964">Secreted</keyword>
<dbReference type="InterPro" id="IPR033116">
    <property type="entry name" value="TRYPSIN_SER"/>
</dbReference>
<dbReference type="FunFam" id="2.40.10.10:FF:000084">
    <property type="entry name" value="Serine protease easter"/>
    <property type="match status" value="1"/>
</dbReference>
<comment type="subcellular location">
    <subcellularLocation>
        <location evidence="1 13">Secreted</location>
    </subcellularLocation>
</comment>
<evidence type="ECO:0000313" key="17">
    <source>
        <dbReference type="Proteomes" id="UP000075880"/>
    </source>
</evidence>
<evidence type="ECO:0000256" key="1">
    <source>
        <dbReference type="ARBA" id="ARBA00004613"/>
    </source>
</evidence>
<feature type="signal peptide" evidence="13">
    <location>
        <begin position="1"/>
        <end position="25"/>
    </location>
</feature>
<keyword evidence="7 12" id="KW-0720">Serine protease</keyword>
<dbReference type="CDD" id="cd00190">
    <property type="entry name" value="Tryp_SPc"/>
    <property type="match status" value="1"/>
</dbReference>
<dbReference type="SUPFAM" id="SSF50494">
    <property type="entry name" value="Trypsin-like serine proteases"/>
    <property type="match status" value="1"/>
</dbReference>
<dbReference type="Gene3D" id="3.30.1640.30">
    <property type="match status" value="1"/>
</dbReference>
<comment type="similarity">
    <text evidence="11 13">Belongs to the peptidase S1 family. CLIP subfamily.</text>
</comment>
<dbReference type="SMART" id="SM00680">
    <property type="entry name" value="CLIP"/>
    <property type="match status" value="1"/>
</dbReference>
<feature type="domain" description="Clip" evidence="15">
    <location>
        <begin position="31"/>
        <end position="84"/>
    </location>
</feature>
<evidence type="ECO:0000256" key="10">
    <source>
        <dbReference type="ARBA" id="ARBA00023180"/>
    </source>
</evidence>
<evidence type="ECO:0000256" key="12">
    <source>
        <dbReference type="RuleBase" id="RU363034"/>
    </source>
</evidence>
<keyword evidence="5 13" id="KW-0732">Signal</keyword>
<dbReference type="EC" id="3.4.21.-" evidence="12"/>
<evidence type="ECO:0000256" key="9">
    <source>
        <dbReference type="ARBA" id="ARBA00023157"/>
    </source>
</evidence>
<dbReference type="GO" id="GO:0045087">
    <property type="term" value="P:innate immune response"/>
    <property type="evidence" value="ECO:0007669"/>
    <property type="project" value="UniProtKB-KW"/>
</dbReference>
<dbReference type="InterPro" id="IPR018114">
    <property type="entry name" value="TRYPSIN_HIS"/>
</dbReference>
<evidence type="ECO:0000256" key="2">
    <source>
        <dbReference type="ARBA" id="ARBA00022525"/>
    </source>
</evidence>
<dbReference type="InterPro" id="IPR022700">
    <property type="entry name" value="CLIP"/>
</dbReference>
<dbReference type="PROSITE" id="PS00135">
    <property type="entry name" value="TRYPSIN_SER"/>
    <property type="match status" value="1"/>
</dbReference>
<dbReference type="PRINTS" id="PR00722">
    <property type="entry name" value="CHYMOTRYPSIN"/>
</dbReference>
<feature type="chain" id="PRO_5042314460" description="CLIP domain-containing serine protease" evidence="13">
    <location>
        <begin position="26"/>
        <end position="361"/>
    </location>
</feature>
<dbReference type="GO" id="GO:0005576">
    <property type="term" value="C:extracellular region"/>
    <property type="evidence" value="ECO:0007669"/>
    <property type="project" value="UniProtKB-SubCell"/>
</dbReference>
<keyword evidence="17" id="KW-1185">Reference proteome</keyword>
<feature type="domain" description="Peptidase S1" evidence="14">
    <location>
        <begin position="109"/>
        <end position="361"/>
    </location>
</feature>
<protein>
    <recommendedName>
        <fullName evidence="13">CLIP domain-containing serine protease</fullName>
        <ecNumber evidence="12">3.4.21.-</ecNumber>
    </recommendedName>
</protein>
<evidence type="ECO:0000256" key="6">
    <source>
        <dbReference type="ARBA" id="ARBA00022801"/>
    </source>
</evidence>
<reference evidence="16" key="1">
    <citation type="submission" date="2024-04" db="UniProtKB">
        <authorList>
            <consortium name="EnsemblMetazoa"/>
        </authorList>
    </citation>
    <scope>IDENTIFICATION</scope>
    <source>
        <strain evidence="16">EBRO</strain>
    </source>
</reference>
<dbReference type="Pfam" id="PF00089">
    <property type="entry name" value="Trypsin"/>
    <property type="match status" value="1"/>
</dbReference>
<dbReference type="Pfam" id="PF12032">
    <property type="entry name" value="CLIP"/>
    <property type="match status" value="1"/>
</dbReference>
<dbReference type="Gene3D" id="2.40.10.10">
    <property type="entry name" value="Trypsin-like serine proteases"/>
    <property type="match status" value="2"/>
</dbReference>
<dbReference type="InterPro" id="IPR001254">
    <property type="entry name" value="Trypsin_dom"/>
</dbReference>
<organism evidence="16 17">
    <name type="scientific">Anopheles atroparvus</name>
    <name type="common">European mosquito</name>
    <dbReference type="NCBI Taxonomy" id="41427"/>
    <lineage>
        <taxon>Eukaryota</taxon>
        <taxon>Metazoa</taxon>
        <taxon>Ecdysozoa</taxon>
        <taxon>Arthropoda</taxon>
        <taxon>Hexapoda</taxon>
        <taxon>Insecta</taxon>
        <taxon>Pterygota</taxon>
        <taxon>Neoptera</taxon>
        <taxon>Endopterygota</taxon>
        <taxon>Diptera</taxon>
        <taxon>Nematocera</taxon>
        <taxon>Culicoidea</taxon>
        <taxon>Culicidae</taxon>
        <taxon>Anophelinae</taxon>
        <taxon>Anopheles</taxon>
    </lineage>
</organism>
<dbReference type="InterPro" id="IPR001314">
    <property type="entry name" value="Peptidase_S1A"/>
</dbReference>
<dbReference type="PANTHER" id="PTHR24256">
    <property type="entry name" value="TRYPTASE-RELATED"/>
    <property type="match status" value="1"/>
</dbReference>
<dbReference type="InterPro" id="IPR051487">
    <property type="entry name" value="Ser/Thr_Proteases_Immune/Dev"/>
</dbReference>
<accession>A0AAG5CUC6</accession>
<evidence type="ECO:0000256" key="5">
    <source>
        <dbReference type="ARBA" id="ARBA00022729"/>
    </source>
</evidence>
<keyword evidence="6 12" id="KW-0378">Hydrolase</keyword>
<dbReference type="InterPro" id="IPR009003">
    <property type="entry name" value="Peptidase_S1_PA"/>
</dbReference>
<keyword evidence="8" id="KW-0391">Immunity</keyword>
<dbReference type="PROSITE" id="PS51888">
    <property type="entry name" value="CLIP"/>
    <property type="match status" value="1"/>
</dbReference>
<evidence type="ECO:0000256" key="11">
    <source>
        <dbReference type="ARBA" id="ARBA00024195"/>
    </source>
</evidence>
<keyword evidence="3" id="KW-0399">Innate immunity</keyword>
<dbReference type="InterPro" id="IPR043504">
    <property type="entry name" value="Peptidase_S1_PA_chymotrypsin"/>
</dbReference>
<dbReference type="EnsemblMetazoa" id="ENSAATROPT002202">
    <property type="protein sequence ID" value="ENSAATROPP002114"/>
    <property type="gene ID" value="ENSAATROPG001727"/>
</dbReference>
<dbReference type="PROSITE" id="PS50240">
    <property type="entry name" value="TRYPSIN_DOM"/>
    <property type="match status" value="1"/>
</dbReference>
<evidence type="ECO:0000256" key="8">
    <source>
        <dbReference type="ARBA" id="ARBA00022859"/>
    </source>
</evidence>
<evidence type="ECO:0000259" key="15">
    <source>
        <dbReference type="PROSITE" id="PS51888"/>
    </source>
</evidence>
<sequence length="361" mass="39055">MASITRVRQILLVVCLCASIGQSSALALGQSCVNPLGQPGSCILFQDCPQLKQIYNKGVNTPDEINFLQNSRCGVQQTKTLVCCAGANASSKASLLTPPRCGIQNTDRVFGGQPTQLEEFPWTALIEYQKAGEQNGFHCGGSLINERYILTAAHCVTSLPRGWKLYRVRLGEWDLSTGQDCLEGECAVAPIDLDIEKVVSHSGYDSQDKSNVNDIALIRFTRDVSYSATIRPICLPVAESVRTRNHEGLPSFAAGWGKTETASASQKKLKVELDVKNLQECSTVYQRAGITLQPTQLCAGGLKGKDTCSGDSGGPLMRQVTGNWYLVGVVSFGSQKCGTARVPGVYTNVAKYVDWISDNVY</sequence>
<evidence type="ECO:0000259" key="14">
    <source>
        <dbReference type="PROSITE" id="PS50240"/>
    </source>
</evidence>
<evidence type="ECO:0000256" key="13">
    <source>
        <dbReference type="RuleBase" id="RU366078"/>
    </source>
</evidence>
<evidence type="ECO:0000256" key="3">
    <source>
        <dbReference type="ARBA" id="ARBA00022588"/>
    </source>
</evidence>
<keyword evidence="4 12" id="KW-0645">Protease</keyword>
<keyword evidence="10" id="KW-0325">Glycoprotein</keyword>
<keyword evidence="9" id="KW-1015">Disulfide bond</keyword>